<dbReference type="Pfam" id="PF01753">
    <property type="entry name" value="zf-MYND"/>
    <property type="match status" value="1"/>
</dbReference>
<dbReference type="EMBL" id="RWJN01000159">
    <property type="protein sequence ID" value="TCD65879.1"/>
    <property type="molecule type" value="Genomic_DNA"/>
</dbReference>
<reference evidence="6 7" key="1">
    <citation type="submission" date="2018-11" db="EMBL/GenBank/DDBJ databases">
        <title>Genome assembly of Steccherinum ochraceum LE-BIN_3174, the white-rot fungus of the Steccherinaceae family (The Residual Polyporoid clade, Polyporales, Basidiomycota).</title>
        <authorList>
            <person name="Fedorova T.V."/>
            <person name="Glazunova O.A."/>
            <person name="Landesman E.O."/>
            <person name="Moiseenko K.V."/>
            <person name="Psurtseva N.V."/>
            <person name="Savinova O.S."/>
            <person name="Shakhova N.V."/>
            <person name="Tyazhelova T.V."/>
            <person name="Vasina D.V."/>
        </authorList>
    </citation>
    <scope>NUCLEOTIDE SEQUENCE [LARGE SCALE GENOMIC DNA]</scope>
    <source>
        <strain evidence="6 7">LE-BIN_3174</strain>
    </source>
</reference>
<evidence type="ECO:0000259" key="5">
    <source>
        <dbReference type="PROSITE" id="PS50865"/>
    </source>
</evidence>
<evidence type="ECO:0000256" key="2">
    <source>
        <dbReference type="ARBA" id="ARBA00022771"/>
    </source>
</evidence>
<keyword evidence="1" id="KW-0479">Metal-binding</keyword>
<evidence type="ECO:0000313" key="6">
    <source>
        <dbReference type="EMBL" id="TCD65879.1"/>
    </source>
</evidence>
<evidence type="ECO:0000256" key="1">
    <source>
        <dbReference type="ARBA" id="ARBA00022723"/>
    </source>
</evidence>
<dbReference type="AlphaFoldDB" id="A0A4R0RL97"/>
<dbReference type="STRING" id="92696.A0A4R0RL97"/>
<sequence length="215" mass="24158">MPDIHLDLTVIAFGSAQGDLRAHLDPMRLPQDIRRLKVQIKPVIPLEILSAGAIKEFAQEHVIAMRDDMKFSAPWYCEYCEKPARETSVCMTEHPHFSNPKATVEFHLVCDAGSGDCAAIPRRLTEMRAGLAGAPANVSAPSRRARPGEFPLAASCISCKREETGNPDARLMRCGGCKIVRYCSAECQRTDWRRHKTFCRMEKEVTWLWSDAERA</sequence>
<name>A0A4R0RL97_9APHY</name>
<keyword evidence="7" id="KW-1185">Reference proteome</keyword>
<gene>
    <name evidence="6" type="ORF">EIP91_002039</name>
</gene>
<dbReference type="GO" id="GO:0008270">
    <property type="term" value="F:zinc ion binding"/>
    <property type="evidence" value="ECO:0007669"/>
    <property type="project" value="UniProtKB-KW"/>
</dbReference>
<keyword evidence="3" id="KW-0862">Zinc</keyword>
<dbReference type="PROSITE" id="PS50865">
    <property type="entry name" value="ZF_MYND_2"/>
    <property type="match status" value="1"/>
</dbReference>
<dbReference type="PROSITE" id="PS01360">
    <property type="entry name" value="ZF_MYND_1"/>
    <property type="match status" value="1"/>
</dbReference>
<evidence type="ECO:0000256" key="4">
    <source>
        <dbReference type="PROSITE-ProRule" id="PRU00134"/>
    </source>
</evidence>
<dbReference type="OrthoDB" id="9922773at2759"/>
<dbReference type="Proteomes" id="UP000292702">
    <property type="component" value="Unassembled WGS sequence"/>
</dbReference>
<evidence type="ECO:0000313" key="7">
    <source>
        <dbReference type="Proteomes" id="UP000292702"/>
    </source>
</evidence>
<comment type="caution">
    <text evidence="6">The sequence shown here is derived from an EMBL/GenBank/DDBJ whole genome shotgun (WGS) entry which is preliminary data.</text>
</comment>
<accession>A0A4R0RL97</accession>
<dbReference type="SUPFAM" id="SSF144232">
    <property type="entry name" value="HIT/MYND zinc finger-like"/>
    <property type="match status" value="1"/>
</dbReference>
<organism evidence="6 7">
    <name type="scientific">Steccherinum ochraceum</name>
    <dbReference type="NCBI Taxonomy" id="92696"/>
    <lineage>
        <taxon>Eukaryota</taxon>
        <taxon>Fungi</taxon>
        <taxon>Dikarya</taxon>
        <taxon>Basidiomycota</taxon>
        <taxon>Agaricomycotina</taxon>
        <taxon>Agaricomycetes</taxon>
        <taxon>Polyporales</taxon>
        <taxon>Steccherinaceae</taxon>
        <taxon>Steccherinum</taxon>
    </lineage>
</organism>
<feature type="domain" description="MYND-type" evidence="5">
    <location>
        <begin position="156"/>
        <end position="199"/>
    </location>
</feature>
<proteinExistence type="predicted"/>
<dbReference type="InterPro" id="IPR002893">
    <property type="entry name" value="Znf_MYND"/>
</dbReference>
<keyword evidence="2 4" id="KW-0863">Zinc-finger</keyword>
<dbReference type="Gene3D" id="6.10.140.2220">
    <property type="match status" value="1"/>
</dbReference>
<evidence type="ECO:0000256" key="3">
    <source>
        <dbReference type="ARBA" id="ARBA00022833"/>
    </source>
</evidence>
<protein>
    <recommendedName>
        <fullName evidence="5">MYND-type domain-containing protein</fullName>
    </recommendedName>
</protein>